<name>A0ABZ3HBK9_9BACT</name>
<evidence type="ECO:0000313" key="9">
    <source>
        <dbReference type="Proteomes" id="UP001447842"/>
    </source>
</evidence>
<dbReference type="GO" id="GO:0032267">
    <property type="term" value="F:tRNA(Ile)-lysidine synthase activity"/>
    <property type="evidence" value="ECO:0007669"/>
    <property type="project" value="UniProtKB-EC"/>
</dbReference>
<dbReference type="InterPro" id="IPR011063">
    <property type="entry name" value="TilS/TtcA_N"/>
</dbReference>
<dbReference type="NCBIfam" id="TIGR02432">
    <property type="entry name" value="lysidine_TilS_N"/>
    <property type="match status" value="1"/>
</dbReference>
<keyword evidence="1 6" id="KW-0436">Ligase</keyword>
<dbReference type="HAMAP" id="MF_01161">
    <property type="entry name" value="tRNA_Ile_lys_synt"/>
    <property type="match status" value="1"/>
</dbReference>
<evidence type="ECO:0000256" key="5">
    <source>
        <dbReference type="ARBA" id="ARBA00048539"/>
    </source>
</evidence>
<evidence type="ECO:0000256" key="6">
    <source>
        <dbReference type="HAMAP-Rule" id="MF_01161"/>
    </source>
</evidence>
<keyword evidence="3" id="KW-0547">Nucleotide-binding</keyword>
<keyword evidence="9" id="KW-1185">Reference proteome</keyword>
<dbReference type="Pfam" id="PF01171">
    <property type="entry name" value="ATP_bind_3"/>
    <property type="match status" value="1"/>
</dbReference>
<dbReference type="Proteomes" id="UP001447842">
    <property type="component" value="Chromosome"/>
</dbReference>
<keyword evidence="4" id="KW-0067">ATP-binding</keyword>
<keyword evidence="2 6" id="KW-0819">tRNA processing</keyword>
<comment type="catalytic activity">
    <reaction evidence="5 6">
        <text>cytidine(34) in tRNA(Ile2) + L-lysine + ATP = lysidine(34) in tRNA(Ile2) + AMP + diphosphate + H(+)</text>
        <dbReference type="Rhea" id="RHEA:43744"/>
        <dbReference type="Rhea" id="RHEA-COMP:10625"/>
        <dbReference type="Rhea" id="RHEA-COMP:10670"/>
        <dbReference type="ChEBI" id="CHEBI:15378"/>
        <dbReference type="ChEBI" id="CHEBI:30616"/>
        <dbReference type="ChEBI" id="CHEBI:32551"/>
        <dbReference type="ChEBI" id="CHEBI:33019"/>
        <dbReference type="ChEBI" id="CHEBI:82748"/>
        <dbReference type="ChEBI" id="CHEBI:83665"/>
        <dbReference type="ChEBI" id="CHEBI:456215"/>
        <dbReference type="EC" id="6.3.4.19"/>
    </reaction>
</comment>
<dbReference type="InterPro" id="IPR014729">
    <property type="entry name" value="Rossmann-like_a/b/a_fold"/>
</dbReference>
<sequence length="337" mass="38501">MLEAKTLPLLAKGKNLLAFSAGIDSTALFYLLLHEKIPFDIAHVNYHTREQSDAEADHARALAAQYGKQCYVHDCGEISENFEAEARRIRYGFFDTLMEAYGYDVLLTAHQLDDRLEWLLMQLCKGAGLPELLGMAPVTQRKGYRLVRPLLSSTKNDLRSWLDTQGYRYYQDNSNGDPRYKRNRFREQYAGPLLEQYRSGIQNSLEFLSRDAAALPPLPRPTIETELLMYTGRQERTALMRAVDRWLKQRGYLLRQGEKERMITENDLLIGRRYALSITPQCTLVTPLTARTMPKAFREECRVLGIGASVRPYLCANKAYFNAVKSALDAAKGEART</sequence>
<keyword evidence="6" id="KW-0963">Cytoplasm</keyword>
<evidence type="ECO:0000259" key="7">
    <source>
        <dbReference type="Pfam" id="PF01171"/>
    </source>
</evidence>
<comment type="similarity">
    <text evidence="6">Belongs to the tRNA(Ile)-lysidine synthase family.</text>
</comment>
<protein>
    <recommendedName>
        <fullName evidence="6">tRNA(Ile)-lysidine synthase</fullName>
        <ecNumber evidence="6">6.3.4.19</ecNumber>
    </recommendedName>
    <alternativeName>
        <fullName evidence="6">tRNA(Ile)-2-lysyl-cytidine synthase</fullName>
    </alternativeName>
    <alternativeName>
        <fullName evidence="6">tRNA(Ile)-lysidine synthetase</fullName>
    </alternativeName>
</protein>
<reference evidence="8 9" key="1">
    <citation type="submission" date="2024-03" db="EMBL/GenBank/DDBJ databases">
        <title>Sulfurimonas sp. HSL3-1.</title>
        <authorList>
            <person name="Wang S."/>
        </authorList>
    </citation>
    <scope>NUCLEOTIDE SEQUENCE [LARGE SCALE GENOMIC DNA]</scope>
    <source>
        <strain evidence="8 9">HSL3-1</strain>
    </source>
</reference>
<dbReference type="InterPro" id="IPR012795">
    <property type="entry name" value="tRNA_Ile_lys_synt_N"/>
</dbReference>
<comment type="caution">
    <text evidence="6">Lacks conserved residue(s) required for the propagation of feature annotation.</text>
</comment>
<dbReference type="EMBL" id="CP147920">
    <property type="protein sequence ID" value="XAU15646.1"/>
    <property type="molecule type" value="Genomic_DNA"/>
</dbReference>
<dbReference type="InterPro" id="IPR012094">
    <property type="entry name" value="tRNA_Ile_lys_synt"/>
</dbReference>
<dbReference type="EC" id="6.3.4.19" evidence="6"/>
<dbReference type="PANTHER" id="PTHR43033:SF1">
    <property type="entry name" value="TRNA(ILE)-LYSIDINE SYNTHASE-RELATED"/>
    <property type="match status" value="1"/>
</dbReference>
<dbReference type="RefSeq" id="WP_345973049.1">
    <property type="nucleotide sequence ID" value="NZ_CP147920.1"/>
</dbReference>
<feature type="domain" description="tRNA(Ile)-lysidine/2-thiocytidine synthase N-terminal" evidence="7">
    <location>
        <begin position="15"/>
        <end position="187"/>
    </location>
</feature>
<dbReference type="Gene3D" id="3.40.50.620">
    <property type="entry name" value="HUPs"/>
    <property type="match status" value="1"/>
</dbReference>
<organism evidence="8 9">
    <name type="scientific">Sulfurimonas diazotrophicus</name>
    <dbReference type="NCBI Taxonomy" id="3131939"/>
    <lineage>
        <taxon>Bacteria</taxon>
        <taxon>Pseudomonadati</taxon>
        <taxon>Campylobacterota</taxon>
        <taxon>Epsilonproteobacteria</taxon>
        <taxon>Campylobacterales</taxon>
        <taxon>Sulfurimonadaceae</taxon>
        <taxon>Sulfurimonas</taxon>
    </lineage>
</organism>
<dbReference type="PANTHER" id="PTHR43033">
    <property type="entry name" value="TRNA(ILE)-LYSIDINE SYNTHASE-RELATED"/>
    <property type="match status" value="1"/>
</dbReference>
<evidence type="ECO:0000256" key="2">
    <source>
        <dbReference type="ARBA" id="ARBA00022694"/>
    </source>
</evidence>
<evidence type="ECO:0000313" key="8">
    <source>
        <dbReference type="EMBL" id="XAU15646.1"/>
    </source>
</evidence>
<dbReference type="CDD" id="cd01992">
    <property type="entry name" value="TilS_N"/>
    <property type="match status" value="1"/>
</dbReference>
<dbReference type="SUPFAM" id="SSF52402">
    <property type="entry name" value="Adenine nucleotide alpha hydrolases-like"/>
    <property type="match status" value="1"/>
</dbReference>
<evidence type="ECO:0000256" key="1">
    <source>
        <dbReference type="ARBA" id="ARBA00022598"/>
    </source>
</evidence>
<accession>A0ABZ3HBK9</accession>
<comment type="function">
    <text evidence="6">Ligates lysine onto the cytidine present at position 34 of the AUA codon-specific tRNA(Ile) that contains the anticodon CAU, in an ATP-dependent manner. Cytidine is converted to lysidine, thus changing the amino acid specificity of the tRNA from methionine to isoleucine.</text>
</comment>
<evidence type="ECO:0000256" key="3">
    <source>
        <dbReference type="ARBA" id="ARBA00022741"/>
    </source>
</evidence>
<comment type="subcellular location">
    <subcellularLocation>
        <location evidence="6">Cytoplasm</location>
    </subcellularLocation>
</comment>
<evidence type="ECO:0000256" key="4">
    <source>
        <dbReference type="ARBA" id="ARBA00022840"/>
    </source>
</evidence>
<gene>
    <name evidence="6 8" type="primary">tilS</name>
    <name evidence="8" type="ORF">WCY31_02860</name>
</gene>
<proteinExistence type="inferred from homology"/>